<evidence type="ECO:0000256" key="1">
    <source>
        <dbReference type="ARBA" id="ARBA00008987"/>
    </source>
</evidence>
<dbReference type="InterPro" id="IPR036249">
    <property type="entry name" value="Thioredoxin-like_sf"/>
</dbReference>
<sequence>MSSKGKSPPAAHALTTMRIFQLTLALLFLSTVTYMAKFTTIWTAPSFKFSVDEAHAENLARLHEVLEMRGPNRFFVADFDAADTYLRTVNLAEGPVFVLLTSSEANGTYWCPDCEDARQPITDAFARAPTNTRLLEVSVGSPQDWKDDFNPFRTRSLFHIRKIPSLLKYDGDLKTSQLLSETFAMQPALLDFVFKSKPRVEMSHPASSYKTIRDGNEMLAFLEAYQGDYPLFLYFTSGIKRRTGKTFVSFSFISTSGRPWCPYCDIADVPLHFYFDKHAPKHAVLLTLVVADSFSEWKDRDNPFRQQSVAPVHAVPTLSRVVRASPTDPVSTRTYSLALKDIQALQSFFESPH</sequence>
<dbReference type="EMBL" id="QUSY01001646">
    <property type="protein sequence ID" value="RHY24197.1"/>
    <property type="molecule type" value="Genomic_DNA"/>
</dbReference>
<organism evidence="3 4">
    <name type="scientific">Aphanomyces invadans</name>
    <dbReference type="NCBI Taxonomy" id="157072"/>
    <lineage>
        <taxon>Eukaryota</taxon>
        <taxon>Sar</taxon>
        <taxon>Stramenopiles</taxon>
        <taxon>Oomycota</taxon>
        <taxon>Saprolegniomycetes</taxon>
        <taxon>Saprolegniales</taxon>
        <taxon>Verrucalvaceae</taxon>
        <taxon>Aphanomyces</taxon>
    </lineage>
</organism>
<dbReference type="Proteomes" id="UP000285060">
    <property type="component" value="Unassembled WGS sequence"/>
</dbReference>
<dbReference type="PANTHER" id="PTHR12452:SF0">
    <property type="entry name" value="THIOREDOXIN DOMAIN-CONTAINING PROTEIN 17"/>
    <property type="match status" value="1"/>
</dbReference>
<evidence type="ECO:0000313" key="4">
    <source>
        <dbReference type="Proteomes" id="UP000285060"/>
    </source>
</evidence>
<dbReference type="PANTHER" id="PTHR12452">
    <property type="entry name" value="42-9-9 PROTEIN-RELATED"/>
    <property type="match status" value="1"/>
</dbReference>
<dbReference type="GO" id="GO:0047134">
    <property type="term" value="F:protein-disulfide reductase [NAD(P)H] activity"/>
    <property type="evidence" value="ECO:0007669"/>
    <property type="project" value="InterPro"/>
</dbReference>
<protein>
    <recommendedName>
        <fullName evidence="2">Thioredoxin domain-containing protein</fullName>
    </recommendedName>
</protein>
<comment type="caution">
    <text evidence="3">The sequence shown here is derived from an EMBL/GenBank/DDBJ whole genome shotgun (WGS) entry which is preliminary data.</text>
</comment>
<dbReference type="Gene3D" id="3.40.30.10">
    <property type="entry name" value="Glutaredoxin"/>
    <property type="match status" value="2"/>
</dbReference>
<comment type="similarity">
    <text evidence="1">Belongs to the thioredoxin family.</text>
</comment>
<accession>A0A418AK12</accession>
<dbReference type="InterPro" id="IPR045108">
    <property type="entry name" value="TXNDC17-like"/>
</dbReference>
<dbReference type="AlphaFoldDB" id="A0A418AK12"/>
<evidence type="ECO:0000313" key="3">
    <source>
        <dbReference type="EMBL" id="RHY24197.1"/>
    </source>
</evidence>
<dbReference type="Pfam" id="PF06110">
    <property type="entry name" value="TXD17-like_Trx"/>
    <property type="match status" value="2"/>
</dbReference>
<dbReference type="VEuPathDB" id="FungiDB:H310_10506"/>
<name>A0A418AK12_9STRA</name>
<proteinExistence type="inferred from homology"/>
<feature type="domain" description="Thioredoxin" evidence="2">
    <location>
        <begin position="247"/>
        <end position="322"/>
    </location>
</feature>
<gene>
    <name evidence="3" type="ORF">DYB32_008951</name>
</gene>
<dbReference type="SUPFAM" id="SSF52833">
    <property type="entry name" value="Thioredoxin-like"/>
    <property type="match status" value="1"/>
</dbReference>
<dbReference type="InterPro" id="IPR010357">
    <property type="entry name" value="TXNDC17_dom"/>
</dbReference>
<evidence type="ECO:0000259" key="2">
    <source>
        <dbReference type="Pfam" id="PF06110"/>
    </source>
</evidence>
<keyword evidence="4" id="KW-1185">Reference proteome</keyword>
<dbReference type="GO" id="GO:0005829">
    <property type="term" value="C:cytosol"/>
    <property type="evidence" value="ECO:0007669"/>
    <property type="project" value="TreeGrafter"/>
</dbReference>
<reference evidence="3 4" key="1">
    <citation type="submission" date="2018-08" db="EMBL/GenBank/DDBJ databases">
        <title>Aphanomyces genome sequencing and annotation.</title>
        <authorList>
            <person name="Minardi D."/>
            <person name="Oidtmann B."/>
            <person name="Van Der Giezen M."/>
            <person name="Studholme D.J."/>
        </authorList>
    </citation>
    <scope>NUCLEOTIDE SEQUENCE [LARGE SCALE GENOMIC DNA]</scope>
    <source>
        <strain evidence="3 4">NJM0002</strain>
    </source>
</reference>
<feature type="domain" description="Thioredoxin" evidence="2">
    <location>
        <begin position="78"/>
        <end position="195"/>
    </location>
</feature>